<accession>A0A7C0X9V9</accession>
<proteinExistence type="predicted"/>
<dbReference type="PANTHER" id="PTHR43666">
    <property type="entry name" value="TLDD PROTEIN"/>
    <property type="match status" value="1"/>
</dbReference>
<comment type="caution">
    <text evidence="3">The sequence shown here is derived from an EMBL/GenBank/DDBJ whole genome shotgun (WGS) entry which is preliminary data.</text>
</comment>
<protein>
    <submittedName>
        <fullName evidence="3">TldD/PmbA family protein</fullName>
    </submittedName>
</protein>
<feature type="domain" description="Metalloprotease TldD/E C-terminal" evidence="1">
    <location>
        <begin position="186"/>
        <end position="415"/>
    </location>
</feature>
<dbReference type="AlphaFoldDB" id="A0A7C0X9V9"/>
<evidence type="ECO:0000313" key="3">
    <source>
        <dbReference type="EMBL" id="HDM89685.1"/>
    </source>
</evidence>
<reference evidence="3" key="1">
    <citation type="journal article" date="2020" name="mSystems">
        <title>Genome- and Community-Level Interaction Insights into Carbon Utilization and Element Cycling Functions of Hydrothermarchaeota in Hydrothermal Sediment.</title>
        <authorList>
            <person name="Zhou Z."/>
            <person name="Liu Y."/>
            <person name="Xu W."/>
            <person name="Pan J."/>
            <person name="Luo Z.H."/>
            <person name="Li M."/>
        </authorList>
    </citation>
    <scope>NUCLEOTIDE SEQUENCE [LARGE SCALE GENOMIC DNA]</scope>
    <source>
        <strain evidence="3">HyVt-237</strain>
    </source>
</reference>
<dbReference type="Pfam" id="PF19290">
    <property type="entry name" value="PmbA_TldD_2nd"/>
    <property type="match status" value="1"/>
</dbReference>
<feature type="domain" description="Metalloprotease TldD/E central" evidence="2">
    <location>
        <begin position="94"/>
        <end position="177"/>
    </location>
</feature>
<dbReference type="GO" id="GO:0006508">
    <property type="term" value="P:proteolysis"/>
    <property type="evidence" value="ECO:0007669"/>
    <property type="project" value="InterPro"/>
</dbReference>
<dbReference type="PANTHER" id="PTHR43666:SF1">
    <property type="entry name" value="CONSERVED PROTEIN"/>
    <property type="match status" value="1"/>
</dbReference>
<dbReference type="Gene3D" id="3.30.2290.10">
    <property type="entry name" value="PmbA/TldD superfamily"/>
    <property type="match status" value="1"/>
</dbReference>
<dbReference type="GO" id="GO:0008237">
    <property type="term" value="F:metallopeptidase activity"/>
    <property type="evidence" value="ECO:0007669"/>
    <property type="project" value="InterPro"/>
</dbReference>
<sequence length="419" mass="46378">SNLTRYANSGIHQNMAVTDVNIGVRIRLGKRTGIAWTNRDDRDSLLDLVRTAESLASQMPEDPDLPEIYGPVKLGEVEGAYVEDTANLSPEKRAEAVSKVIEILNPFKAFGVYSSGVSEVVYVNTRGTRCYHRVTDAHLSVNAMGDGGSGWAQASSRDARSIDPEKVARRARRKAELSVDPIDVEPGEYTVILEELAFSTLLAFMGFMGFSAKSYQEGRSFLMGKLGEKVFSERLTIYDDPLDVRGFPVGFDFEGVPKKKLLLVDKGVPKSLVYDLKTAAREGKESTGHALMPFHSFPFPGHMAVEPGDLSIDEMIRSTERGILVTRFHYTNVVEPRAFVLTGMTRDGTFLIENGALVKGIKNLRFTDSMLDALSSISAISRDLSLVAETSWYGHRFPRGFLVPAIKLERFNFTGKTEF</sequence>
<dbReference type="InterPro" id="IPR036059">
    <property type="entry name" value="TldD/PmbA_sf"/>
</dbReference>
<dbReference type="InterPro" id="IPR045570">
    <property type="entry name" value="Metalloprtase-TldD/E_cen_dom"/>
</dbReference>
<name>A0A7C0X9V9_UNCW3</name>
<organism evidence="3">
    <name type="scientific">candidate division WOR-3 bacterium</name>
    <dbReference type="NCBI Taxonomy" id="2052148"/>
    <lineage>
        <taxon>Bacteria</taxon>
        <taxon>Bacteria division WOR-3</taxon>
    </lineage>
</organism>
<dbReference type="SUPFAM" id="SSF111283">
    <property type="entry name" value="Putative modulator of DNA gyrase, PmbA/TldD"/>
    <property type="match status" value="1"/>
</dbReference>
<dbReference type="InterPro" id="IPR035068">
    <property type="entry name" value="TldD/PmbA_N"/>
</dbReference>
<dbReference type="InterPro" id="IPR045569">
    <property type="entry name" value="Metalloprtase-TldD/E_C"/>
</dbReference>
<gene>
    <name evidence="3" type="ORF">ENG67_00565</name>
</gene>
<evidence type="ECO:0000259" key="2">
    <source>
        <dbReference type="Pfam" id="PF19290"/>
    </source>
</evidence>
<dbReference type="Pfam" id="PF19289">
    <property type="entry name" value="PmbA_TldD_3rd"/>
    <property type="match status" value="1"/>
</dbReference>
<feature type="non-terminal residue" evidence="3">
    <location>
        <position position="1"/>
    </location>
</feature>
<dbReference type="Proteomes" id="UP000885931">
    <property type="component" value="Unassembled WGS sequence"/>
</dbReference>
<evidence type="ECO:0000259" key="1">
    <source>
        <dbReference type="Pfam" id="PF19289"/>
    </source>
</evidence>
<dbReference type="EMBL" id="DRBW01000022">
    <property type="protein sequence ID" value="HDM89685.1"/>
    <property type="molecule type" value="Genomic_DNA"/>
</dbReference>